<evidence type="ECO:0000256" key="4">
    <source>
        <dbReference type="ARBA" id="ARBA00010869"/>
    </source>
</evidence>
<evidence type="ECO:0000256" key="10">
    <source>
        <dbReference type="ARBA" id="ARBA00023304"/>
    </source>
</evidence>
<evidence type="ECO:0000256" key="11">
    <source>
        <dbReference type="ARBA" id="ARBA00025527"/>
    </source>
</evidence>
<dbReference type="InterPro" id="IPR036052">
    <property type="entry name" value="TrpB-like_PALP_sf"/>
</dbReference>
<dbReference type="NCBIfam" id="NF006390">
    <property type="entry name" value="PRK08639.1"/>
    <property type="match status" value="1"/>
</dbReference>
<dbReference type="NCBIfam" id="TIGR02079">
    <property type="entry name" value="THD1"/>
    <property type="match status" value="1"/>
</dbReference>
<dbReference type="InterPro" id="IPR050147">
    <property type="entry name" value="Ser/Thr_Dehydratase"/>
</dbReference>
<evidence type="ECO:0000256" key="8">
    <source>
        <dbReference type="ARBA" id="ARBA00022898"/>
    </source>
</evidence>
<dbReference type="GO" id="GO:0003941">
    <property type="term" value="F:L-serine ammonia-lyase activity"/>
    <property type="evidence" value="ECO:0007669"/>
    <property type="project" value="TreeGrafter"/>
</dbReference>
<comment type="cofactor">
    <cofactor evidence="2 12">
        <name>pyridoxal 5'-phosphate</name>
        <dbReference type="ChEBI" id="CHEBI:597326"/>
    </cofactor>
</comment>
<dbReference type="Pfam" id="PF00291">
    <property type="entry name" value="PALP"/>
    <property type="match status" value="1"/>
</dbReference>
<keyword evidence="9 12" id="KW-0456">Lyase</keyword>
<dbReference type="InterPro" id="IPR038110">
    <property type="entry name" value="TD_ACT-like_sf"/>
</dbReference>
<dbReference type="AlphaFoldDB" id="A0A0A0DH91"/>
<dbReference type="EMBL" id="JPEN01000055">
    <property type="protein sequence ID" value="KGM37400.1"/>
    <property type="molecule type" value="Genomic_DNA"/>
</dbReference>
<dbReference type="GO" id="GO:0006565">
    <property type="term" value="P:L-serine catabolic process"/>
    <property type="evidence" value="ECO:0007669"/>
    <property type="project" value="TreeGrafter"/>
</dbReference>
<evidence type="ECO:0000256" key="9">
    <source>
        <dbReference type="ARBA" id="ARBA00023239"/>
    </source>
</evidence>
<dbReference type="InterPro" id="IPR001926">
    <property type="entry name" value="TrpB-like_PALP"/>
</dbReference>
<sequence>MLTAKDIIRAHKVLKDVVVNTPLDYDHYLSEKYGAKIYLKKENSQRVRSFKIRGAYYAISQLSKEERERGVVCASAGNHAQGVAYTCNEMKIPATIFMPITTPQQKISQVRFFGGDFVTIKLVGDTFDASARAAMEFTRIENRTFIDPFDNVHVQAGQGTVGYEILDDAARESIDLDLVLVPVGGGGLIAGVSTYIKETQPQIEIIGVEANGARSMKAAFDAGGPVKLKEIDKFADGIAVQKVGSLTYEVTQRNVETLIGVDEGLISETLIDLYSKQGIVAEPAGAASVAALEVLREYIKGKTICCIISGGNNDINRMPEMEERALIYDGIKHYFVVNFPQRPGALREFVNDILGPNDDITRFEYIKRASKGTGPVLIGIALANKYDYAALINRIEQFDPSFINLNGNETLYNMLV</sequence>
<comment type="similarity">
    <text evidence="4 12">Belongs to the serine/threonine dehydratase family.</text>
</comment>
<dbReference type="RefSeq" id="WP_037616123.1">
    <property type="nucleotide sequence ID" value="NZ_JPEN01000055.1"/>
</dbReference>
<dbReference type="eggNOG" id="COG1171">
    <property type="taxonomic scope" value="Bacteria"/>
</dbReference>
<dbReference type="Gene3D" id="3.40.1020.10">
    <property type="entry name" value="Biosynthetic Threonine Deaminase, Domain 3"/>
    <property type="match status" value="1"/>
</dbReference>
<dbReference type="SUPFAM" id="SSF55021">
    <property type="entry name" value="ACT-like"/>
    <property type="match status" value="1"/>
</dbReference>
<dbReference type="PANTHER" id="PTHR48078">
    <property type="entry name" value="THREONINE DEHYDRATASE, MITOCHONDRIAL-RELATED"/>
    <property type="match status" value="1"/>
</dbReference>
<evidence type="ECO:0000256" key="1">
    <source>
        <dbReference type="ARBA" id="ARBA00001274"/>
    </source>
</evidence>
<protein>
    <recommendedName>
        <fullName evidence="12">L-threonine dehydratase</fullName>
        <ecNumber evidence="12">4.3.1.19</ecNumber>
    </recommendedName>
    <alternativeName>
        <fullName evidence="12">Threonine deaminase</fullName>
    </alternativeName>
</protein>
<dbReference type="PATRIC" id="fig|176090.4.peg.838"/>
<dbReference type="Pfam" id="PF00585">
    <property type="entry name" value="Thr_dehydrat_C"/>
    <property type="match status" value="1"/>
</dbReference>
<name>A0A0A0DH91_9STRE</name>
<dbReference type="GO" id="GO:0030170">
    <property type="term" value="F:pyridoxal phosphate binding"/>
    <property type="evidence" value="ECO:0007669"/>
    <property type="project" value="InterPro"/>
</dbReference>
<evidence type="ECO:0000256" key="3">
    <source>
        <dbReference type="ARBA" id="ARBA00004810"/>
    </source>
</evidence>
<comment type="caution">
    <text evidence="14">The sequence shown here is derived from an EMBL/GenBank/DDBJ whole genome shotgun (WGS) entry which is preliminary data.</text>
</comment>
<evidence type="ECO:0000256" key="7">
    <source>
        <dbReference type="ARBA" id="ARBA00022624"/>
    </source>
</evidence>
<evidence type="ECO:0000256" key="2">
    <source>
        <dbReference type="ARBA" id="ARBA00001933"/>
    </source>
</evidence>
<comment type="catalytic activity">
    <reaction evidence="1 12">
        <text>L-threonine = 2-oxobutanoate + NH4(+)</text>
        <dbReference type="Rhea" id="RHEA:22108"/>
        <dbReference type="ChEBI" id="CHEBI:16763"/>
        <dbReference type="ChEBI" id="CHEBI:28938"/>
        <dbReference type="ChEBI" id="CHEBI:57926"/>
        <dbReference type="EC" id="4.3.1.19"/>
    </reaction>
</comment>
<gene>
    <name evidence="12" type="primary">ilvA</name>
    <name evidence="14" type="ORF">SSIN_0845</name>
</gene>
<keyword evidence="6 12" id="KW-0028">Amino-acid biosynthesis</keyword>
<organism evidence="14 15">
    <name type="scientific">Streptococcus sinensis</name>
    <dbReference type="NCBI Taxonomy" id="176090"/>
    <lineage>
        <taxon>Bacteria</taxon>
        <taxon>Bacillati</taxon>
        <taxon>Bacillota</taxon>
        <taxon>Bacilli</taxon>
        <taxon>Lactobacillales</taxon>
        <taxon>Streptococcaceae</taxon>
        <taxon>Streptococcus</taxon>
    </lineage>
</organism>
<dbReference type="PROSITE" id="PS00165">
    <property type="entry name" value="DEHYDRATASE_SER_THR"/>
    <property type="match status" value="1"/>
</dbReference>
<dbReference type="InterPro" id="IPR011820">
    <property type="entry name" value="IlvA"/>
</dbReference>
<proteinExistence type="inferred from homology"/>
<comment type="pathway">
    <text evidence="3 12">Amino-acid biosynthesis; L-isoleucine biosynthesis; 2-oxobutanoate from L-threonine: step 1/1.</text>
</comment>
<evidence type="ECO:0000259" key="13">
    <source>
        <dbReference type="PROSITE" id="PS51672"/>
    </source>
</evidence>
<dbReference type="CDD" id="cd01562">
    <property type="entry name" value="Thr-dehyd"/>
    <property type="match status" value="1"/>
</dbReference>
<keyword evidence="15" id="KW-1185">Reference proteome</keyword>
<keyword evidence="10 12" id="KW-0100">Branched-chain amino acid biosynthesis</keyword>
<dbReference type="InterPro" id="IPR045865">
    <property type="entry name" value="ACT-like_dom_sf"/>
</dbReference>
<keyword evidence="8 12" id="KW-0663">Pyridoxal phosphate</keyword>
<dbReference type="InterPro" id="IPR001721">
    <property type="entry name" value="TD_ACT-like"/>
</dbReference>
<keyword evidence="7 12" id="KW-0412">Isoleucine biosynthesis</keyword>
<feature type="domain" description="ACT-like" evidence="13">
    <location>
        <begin position="333"/>
        <end position="407"/>
    </location>
</feature>
<dbReference type="InterPro" id="IPR000634">
    <property type="entry name" value="Ser/Thr_deHydtase_PyrdxlP-BS"/>
</dbReference>
<comment type="function">
    <text evidence="11 12">Catalyzes the anaerobic formation of alpha-ketobutyrate and ammonia from threonine in a two-step reaction. The first step involved a dehydration of threonine and a production of enamine intermediates (aminocrotonate), which tautomerizes to its imine form (iminobutyrate). Both intermediates are unstable and short-lived. The second step is the nonenzymatic hydrolysis of the enamine/imine intermediates to form 2-ketobutyrate and free ammonia. In the low water environment of the cell, the second step is accelerated by RidA.</text>
</comment>
<dbReference type="SUPFAM" id="SSF53686">
    <property type="entry name" value="Tryptophan synthase beta subunit-like PLP-dependent enzymes"/>
    <property type="match status" value="1"/>
</dbReference>
<evidence type="ECO:0000256" key="6">
    <source>
        <dbReference type="ARBA" id="ARBA00022605"/>
    </source>
</evidence>
<evidence type="ECO:0000313" key="14">
    <source>
        <dbReference type="EMBL" id="KGM37400.1"/>
    </source>
</evidence>
<evidence type="ECO:0000256" key="5">
    <source>
        <dbReference type="ARBA" id="ARBA00011881"/>
    </source>
</evidence>
<dbReference type="GO" id="GO:0004794">
    <property type="term" value="F:threonine deaminase activity"/>
    <property type="evidence" value="ECO:0007669"/>
    <property type="project" value="UniProtKB-UniRule"/>
</dbReference>
<dbReference type="Proteomes" id="UP000030019">
    <property type="component" value="Unassembled WGS sequence"/>
</dbReference>
<dbReference type="GO" id="GO:0009097">
    <property type="term" value="P:isoleucine biosynthetic process"/>
    <property type="evidence" value="ECO:0007669"/>
    <property type="project" value="UniProtKB-UniRule"/>
</dbReference>
<dbReference type="FunFam" id="3.40.1020.10:FF:000002">
    <property type="entry name" value="L-threonine dehydratase"/>
    <property type="match status" value="1"/>
</dbReference>
<dbReference type="Gene3D" id="3.40.50.1100">
    <property type="match status" value="2"/>
</dbReference>
<dbReference type="EC" id="4.3.1.19" evidence="12"/>
<dbReference type="STRING" id="176090.SSIN_0845"/>
<dbReference type="PANTHER" id="PTHR48078:SF11">
    <property type="entry name" value="THREONINE DEHYDRATASE, MITOCHONDRIAL"/>
    <property type="match status" value="1"/>
</dbReference>
<accession>A0A0A0DH91</accession>
<reference evidence="14 15" key="1">
    <citation type="submission" date="2014-06" db="EMBL/GenBank/DDBJ databases">
        <authorList>
            <person name="Teng J.L."/>
            <person name="Huang Y."/>
            <person name="Tse H."/>
            <person name="Lau S.K."/>
            <person name="Woo P.C."/>
        </authorList>
    </citation>
    <scope>NUCLEOTIDE SEQUENCE [LARGE SCALE GENOMIC DNA]</scope>
    <source>
        <strain evidence="14 15">HKU4</strain>
    </source>
</reference>
<evidence type="ECO:0000313" key="15">
    <source>
        <dbReference type="Proteomes" id="UP000030019"/>
    </source>
</evidence>
<evidence type="ECO:0000256" key="12">
    <source>
        <dbReference type="RuleBase" id="RU362012"/>
    </source>
</evidence>
<comment type="subunit">
    <text evidence="5 12">Homotetramer.</text>
</comment>
<dbReference type="UniPathway" id="UPA00047">
    <property type="reaction ID" value="UER00054"/>
</dbReference>
<dbReference type="FunFam" id="3.40.50.1100:FF:000005">
    <property type="entry name" value="Threonine dehydratase catabolic"/>
    <property type="match status" value="1"/>
</dbReference>
<dbReference type="PROSITE" id="PS51672">
    <property type="entry name" value="ACT_LIKE"/>
    <property type="match status" value="1"/>
</dbReference>
<dbReference type="GO" id="GO:0006567">
    <property type="term" value="P:L-threonine catabolic process"/>
    <property type="evidence" value="ECO:0007669"/>
    <property type="project" value="TreeGrafter"/>
</dbReference>